<dbReference type="SUPFAM" id="SSF46785">
    <property type="entry name" value="Winged helix' DNA-binding domain"/>
    <property type="match status" value="1"/>
</dbReference>
<dbReference type="InterPro" id="IPR039422">
    <property type="entry name" value="MarR/SlyA-like"/>
</dbReference>
<dbReference type="InterPro" id="IPR036388">
    <property type="entry name" value="WH-like_DNA-bd_sf"/>
</dbReference>
<protein>
    <submittedName>
        <fullName evidence="2">DNA-binding MarR family transcriptional regulator</fullName>
    </submittedName>
</protein>
<keyword evidence="2" id="KW-0238">DNA-binding</keyword>
<reference evidence="2 3" key="1">
    <citation type="submission" date="2020-07" db="EMBL/GenBank/DDBJ databases">
        <title>Sequencing the genomes of 1000 actinobacteria strains.</title>
        <authorList>
            <person name="Klenk H.-P."/>
        </authorList>
    </citation>
    <scope>NUCLEOTIDE SEQUENCE [LARGE SCALE GENOMIC DNA]</scope>
    <source>
        <strain evidence="2 3">DSM 22083</strain>
    </source>
</reference>
<dbReference type="EMBL" id="JACCBU010000001">
    <property type="protein sequence ID" value="NYE73511.1"/>
    <property type="molecule type" value="Genomic_DNA"/>
</dbReference>
<dbReference type="GO" id="GO:0006950">
    <property type="term" value="P:response to stress"/>
    <property type="evidence" value="ECO:0007669"/>
    <property type="project" value="TreeGrafter"/>
</dbReference>
<dbReference type="PANTHER" id="PTHR33164:SF104">
    <property type="entry name" value="TRANSCRIPTIONAL REGULATORY PROTEIN"/>
    <property type="match status" value="1"/>
</dbReference>
<comment type="caution">
    <text evidence="2">The sequence shown here is derived from an EMBL/GenBank/DDBJ whole genome shotgun (WGS) entry which is preliminary data.</text>
</comment>
<dbReference type="InterPro" id="IPR000835">
    <property type="entry name" value="HTH_MarR-typ"/>
</dbReference>
<dbReference type="GO" id="GO:0003677">
    <property type="term" value="F:DNA binding"/>
    <property type="evidence" value="ECO:0007669"/>
    <property type="project" value="UniProtKB-KW"/>
</dbReference>
<accession>A0A7Y9IAT9</accession>
<dbReference type="PRINTS" id="PR00598">
    <property type="entry name" value="HTHMARR"/>
</dbReference>
<name>A0A7Y9IAT9_9ACTN</name>
<sequence>MSRRRGLTETDNYQQVVQSYVAAGGDEQVQQVITAVHRLSRRLNQSYDRQLADLDVSTGEWAVLAELARANGEALTPSRLAEAAGVAPSSMTHRLDGMVQRGLVTREGDPGNRTRVLVRLAEPGWQLFTTSIQQANVVESEVLSALTPAQLRDLAGLLERLLANLDSLK</sequence>
<dbReference type="RefSeq" id="WP_179755051.1">
    <property type="nucleotide sequence ID" value="NZ_JACCBU010000001.1"/>
</dbReference>
<evidence type="ECO:0000313" key="3">
    <source>
        <dbReference type="Proteomes" id="UP000569914"/>
    </source>
</evidence>
<dbReference type="GO" id="GO:0003700">
    <property type="term" value="F:DNA-binding transcription factor activity"/>
    <property type="evidence" value="ECO:0007669"/>
    <property type="project" value="InterPro"/>
</dbReference>
<organism evidence="2 3">
    <name type="scientific">Microlunatus parietis</name>
    <dbReference type="NCBI Taxonomy" id="682979"/>
    <lineage>
        <taxon>Bacteria</taxon>
        <taxon>Bacillati</taxon>
        <taxon>Actinomycetota</taxon>
        <taxon>Actinomycetes</taxon>
        <taxon>Propionibacteriales</taxon>
        <taxon>Propionibacteriaceae</taxon>
        <taxon>Microlunatus</taxon>
    </lineage>
</organism>
<keyword evidence="3" id="KW-1185">Reference proteome</keyword>
<dbReference type="Gene3D" id="1.10.10.10">
    <property type="entry name" value="Winged helix-like DNA-binding domain superfamily/Winged helix DNA-binding domain"/>
    <property type="match status" value="1"/>
</dbReference>
<evidence type="ECO:0000259" key="1">
    <source>
        <dbReference type="PROSITE" id="PS50995"/>
    </source>
</evidence>
<dbReference type="PROSITE" id="PS50995">
    <property type="entry name" value="HTH_MARR_2"/>
    <property type="match status" value="1"/>
</dbReference>
<dbReference type="Pfam" id="PF12802">
    <property type="entry name" value="MarR_2"/>
    <property type="match status" value="1"/>
</dbReference>
<gene>
    <name evidence="2" type="ORF">BKA15_004840</name>
</gene>
<feature type="domain" description="HTH marR-type" evidence="1">
    <location>
        <begin position="29"/>
        <end position="163"/>
    </location>
</feature>
<proteinExistence type="predicted"/>
<dbReference type="Proteomes" id="UP000569914">
    <property type="component" value="Unassembled WGS sequence"/>
</dbReference>
<dbReference type="SMART" id="SM00347">
    <property type="entry name" value="HTH_MARR"/>
    <property type="match status" value="1"/>
</dbReference>
<dbReference type="PANTHER" id="PTHR33164">
    <property type="entry name" value="TRANSCRIPTIONAL REGULATOR, MARR FAMILY"/>
    <property type="match status" value="1"/>
</dbReference>
<evidence type="ECO:0000313" key="2">
    <source>
        <dbReference type="EMBL" id="NYE73511.1"/>
    </source>
</evidence>
<dbReference type="AlphaFoldDB" id="A0A7Y9IAT9"/>
<dbReference type="InterPro" id="IPR036390">
    <property type="entry name" value="WH_DNA-bd_sf"/>
</dbReference>